<dbReference type="PANTHER" id="PTHR30055:SF234">
    <property type="entry name" value="HTH-TYPE TRANSCRIPTIONAL REGULATOR BETI"/>
    <property type="match status" value="1"/>
</dbReference>
<dbReference type="InterPro" id="IPR009057">
    <property type="entry name" value="Homeodomain-like_sf"/>
</dbReference>
<keyword evidence="7" id="KW-1185">Reference proteome</keyword>
<protein>
    <recommendedName>
        <fullName evidence="8">TetR family transcriptional regulator</fullName>
    </recommendedName>
</protein>
<reference evidence="6 7" key="1">
    <citation type="submission" date="2020-08" db="EMBL/GenBank/DDBJ databases">
        <title>Genome Sequencing of Nocardia wallacei strain FMUON74 and assembly.</title>
        <authorList>
            <person name="Toyokawa M."/>
            <person name="Uesaka K."/>
        </authorList>
    </citation>
    <scope>NUCLEOTIDE SEQUENCE [LARGE SCALE GENOMIC DNA]</scope>
    <source>
        <strain evidence="6 7">FMUON74</strain>
    </source>
</reference>
<dbReference type="GeneID" id="80346435"/>
<evidence type="ECO:0000259" key="4">
    <source>
        <dbReference type="Pfam" id="PF00440"/>
    </source>
</evidence>
<dbReference type="InterPro" id="IPR041586">
    <property type="entry name" value="PsrA_TetR_C"/>
</dbReference>
<evidence type="ECO:0000259" key="5">
    <source>
        <dbReference type="Pfam" id="PF17939"/>
    </source>
</evidence>
<name>A0A7G1KHU3_9NOCA</name>
<dbReference type="GO" id="GO:0000976">
    <property type="term" value="F:transcription cis-regulatory region binding"/>
    <property type="evidence" value="ECO:0007669"/>
    <property type="project" value="TreeGrafter"/>
</dbReference>
<accession>A0A7G1KHU3</accession>
<evidence type="ECO:0000313" key="6">
    <source>
        <dbReference type="EMBL" id="BCK54096.1"/>
    </source>
</evidence>
<dbReference type="Gene3D" id="1.10.357.10">
    <property type="entry name" value="Tetracycline Repressor, domain 2"/>
    <property type="match status" value="1"/>
</dbReference>
<gene>
    <name evidence="6" type="ORF">NWFMUON74_18680</name>
</gene>
<dbReference type="EMBL" id="AP023396">
    <property type="protein sequence ID" value="BCK54096.1"/>
    <property type="molecule type" value="Genomic_DNA"/>
</dbReference>
<dbReference type="Proteomes" id="UP000516173">
    <property type="component" value="Chromosome"/>
</dbReference>
<dbReference type="PANTHER" id="PTHR30055">
    <property type="entry name" value="HTH-TYPE TRANSCRIPTIONAL REGULATOR RUTR"/>
    <property type="match status" value="1"/>
</dbReference>
<keyword evidence="1" id="KW-0805">Transcription regulation</keyword>
<evidence type="ECO:0008006" key="8">
    <source>
        <dbReference type="Google" id="ProtNLM"/>
    </source>
</evidence>
<dbReference type="Pfam" id="PF17939">
    <property type="entry name" value="TetR_C_30"/>
    <property type="match status" value="1"/>
</dbReference>
<proteinExistence type="predicted"/>
<dbReference type="GO" id="GO:0003700">
    <property type="term" value="F:DNA-binding transcription factor activity"/>
    <property type="evidence" value="ECO:0007669"/>
    <property type="project" value="TreeGrafter"/>
</dbReference>
<dbReference type="InterPro" id="IPR050109">
    <property type="entry name" value="HTH-type_TetR-like_transc_reg"/>
</dbReference>
<dbReference type="Pfam" id="PF00440">
    <property type="entry name" value="TetR_N"/>
    <property type="match status" value="1"/>
</dbReference>
<evidence type="ECO:0000313" key="7">
    <source>
        <dbReference type="Proteomes" id="UP000516173"/>
    </source>
</evidence>
<dbReference type="KEGG" id="nwl:NWFMUON74_18680"/>
<evidence type="ECO:0000256" key="3">
    <source>
        <dbReference type="ARBA" id="ARBA00023163"/>
    </source>
</evidence>
<feature type="domain" description="PsrA tetracyclin repressor-like C-terminal" evidence="5">
    <location>
        <begin position="89"/>
        <end position="187"/>
    </location>
</feature>
<feature type="domain" description="HTH tetR-type" evidence="4">
    <location>
        <begin position="8"/>
        <end position="55"/>
    </location>
</feature>
<dbReference type="InterPro" id="IPR001647">
    <property type="entry name" value="HTH_TetR"/>
</dbReference>
<dbReference type="RefSeq" id="WP_232111132.1">
    <property type="nucleotide sequence ID" value="NZ_AP023396.1"/>
</dbReference>
<sequence>MAAAAQRILAAAERLFGEFGIDAVSLRQIAAAAGQRNTSAVAYHYGGKHELVAAIYAWRMADVNARRLRLLDELHRTGGDGDAARLVAALIDPLAETLTGPGEPGSYLRFMAETMRNPRYDPAATAAAHPHADSIRLLTARLRAALPELPDSVFAERLRLVSMLMVTALADRERLLREPDAHERSAIGTAALRSACLAILTGTSA</sequence>
<keyword evidence="2" id="KW-0238">DNA-binding</keyword>
<evidence type="ECO:0000256" key="2">
    <source>
        <dbReference type="ARBA" id="ARBA00023125"/>
    </source>
</evidence>
<keyword evidence="3" id="KW-0804">Transcription</keyword>
<dbReference type="AlphaFoldDB" id="A0A7G1KHU3"/>
<dbReference type="SUPFAM" id="SSF46689">
    <property type="entry name" value="Homeodomain-like"/>
    <property type="match status" value="1"/>
</dbReference>
<evidence type="ECO:0000256" key="1">
    <source>
        <dbReference type="ARBA" id="ARBA00023015"/>
    </source>
</evidence>
<organism evidence="6 7">
    <name type="scientific">Nocardia wallacei</name>
    <dbReference type="NCBI Taxonomy" id="480035"/>
    <lineage>
        <taxon>Bacteria</taxon>
        <taxon>Bacillati</taxon>
        <taxon>Actinomycetota</taxon>
        <taxon>Actinomycetes</taxon>
        <taxon>Mycobacteriales</taxon>
        <taxon>Nocardiaceae</taxon>
        <taxon>Nocardia</taxon>
    </lineage>
</organism>